<dbReference type="KEGG" id="nall:PP769_16815"/>
<dbReference type="PANTHER" id="PTHR36507:SF1">
    <property type="entry name" value="BLL1555 PROTEIN"/>
    <property type="match status" value="1"/>
</dbReference>
<dbReference type="InterPro" id="IPR008972">
    <property type="entry name" value="Cupredoxin"/>
</dbReference>
<dbReference type="GO" id="GO:0005507">
    <property type="term" value="F:copper ion binding"/>
    <property type="evidence" value="ECO:0007669"/>
    <property type="project" value="InterPro"/>
</dbReference>
<organism evidence="4 5">
    <name type="scientific">Candidatus Nitrospira allomarina</name>
    <dbReference type="NCBI Taxonomy" id="3020900"/>
    <lineage>
        <taxon>Bacteria</taxon>
        <taxon>Pseudomonadati</taxon>
        <taxon>Nitrospirota</taxon>
        <taxon>Nitrospiria</taxon>
        <taxon>Nitrospirales</taxon>
        <taxon>Nitrospiraceae</taxon>
        <taxon>Nitrospira</taxon>
    </lineage>
</organism>
<feature type="domain" description="Blue (type 1) copper" evidence="3">
    <location>
        <begin position="170"/>
        <end position="255"/>
    </location>
</feature>
<name>A0AA96GCG9_9BACT</name>
<reference evidence="4 5" key="1">
    <citation type="submission" date="2023-01" db="EMBL/GenBank/DDBJ databases">
        <title>Cultivation and genomic characterization of new, ubiquitous marine nitrite-oxidizing bacteria from the Nitrospirales.</title>
        <authorList>
            <person name="Mueller A.J."/>
            <person name="Daebeler A."/>
            <person name="Herbold C.W."/>
            <person name="Kirkegaard R.H."/>
            <person name="Daims H."/>
        </authorList>
    </citation>
    <scope>NUCLEOTIDE SEQUENCE [LARGE SCALE GENOMIC DNA]</scope>
    <source>
        <strain evidence="4 5">VA</strain>
    </source>
</reference>
<dbReference type="SUPFAM" id="SSF49503">
    <property type="entry name" value="Cupredoxins"/>
    <property type="match status" value="1"/>
</dbReference>
<dbReference type="Proteomes" id="UP001302719">
    <property type="component" value="Chromosome"/>
</dbReference>
<keyword evidence="1" id="KW-0479">Metal-binding</keyword>
<dbReference type="Gene3D" id="2.60.40.420">
    <property type="entry name" value="Cupredoxins - blue copper proteins"/>
    <property type="match status" value="1"/>
</dbReference>
<proteinExistence type="predicted"/>
<accession>A0AA96GCG9</accession>
<dbReference type="RefSeq" id="WP_312642299.1">
    <property type="nucleotide sequence ID" value="NZ_CP116967.1"/>
</dbReference>
<gene>
    <name evidence="4" type="ORF">PP769_16815</name>
</gene>
<evidence type="ECO:0000256" key="2">
    <source>
        <dbReference type="ARBA" id="ARBA00023008"/>
    </source>
</evidence>
<sequence length="261" mass="28246">MMNRFGMHVMLVGLVNGVCLLCLPLSAFPTVGWETGDMVLDFGLNLESGDRTVLVDKVEVGEPFFVELTWKLNPQNCRLDVQNSEGDGPPSTTLVVDDGLFNGGVSHAVFLQVDEVVVTAQEGHRCEILPSHNEFLVIARAPRAPVASESGWANAPIGAVVVLFRATTFYLPHDVTIMPGHKVMWIYADGAQEPHSVTSGGCQVNDCSGGGKQFNSGLNLNKPGQRFEHVFKHPGTFPYHCDLHLGSMQGTVIVKDALPIP</sequence>
<keyword evidence="5" id="KW-1185">Reference proteome</keyword>
<dbReference type="GO" id="GO:0009055">
    <property type="term" value="F:electron transfer activity"/>
    <property type="evidence" value="ECO:0007669"/>
    <property type="project" value="InterPro"/>
</dbReference>
<dbReference type="PANTHER" id="PTHR36507">
    <property type="entry name" value="BLL1555 PROTEIN"/>
    <property type="match status" value="1"/>
</dbReference>
<dbReference type="InterPro" id="IPR052721">
    <property type="entry name" value="ET_Amicyanin"/>
</dbReference>
<dbReference type="Pfam" id="PF00127">
    <property type="entry name" value="Copper-bind"/>
    <property type="match status" value="1"/>
</dbReference>
<evidence type="ECO:0000256" key="1">
    <source>
        <dbReference type="ARBA" id="ARBA00022723"/>
    </source>
</evidence>
<evidence type="ECO:0000313" key="5">
    <source>
        <dbReference type="Proteomes" id="UP001302719"/>
    </source>
</evidence>
<dbReference type="AlphaFoldDB" id="A0AA96GCG9"/>
<evidence type="ECO:0000259" key="3">
    <source>
        <dbReference type="Pfam" id="PF00127"/>
    </source>
</evidence>
<protein>
    <submittedName>
        <fullName evidence="4">Plastocyanin/azurin family copper-binding protein</fullName>
    </submittedName>
</protein>
<dbReference type="InterPro" id="IPR000923">
    <property type="entry name" value="BlueCu_1"/>
</dbReference>
<evidence type="ECO:0000313" key="4">
    <source>
        <dbReference type="EMBL" id="WNM57610.1"/>
    </source>
</evidence>
<dbReference type="EMBL" id="CP116967">
    <property type="protein sequence ID" value="WNM57610.1"/>
    <property type="molecule type" value="Genomic_DNA"/>
</dbReference>
<keyword evidence="2" id="KW-0186">Copper</keyword>